<dbReference type="EMBL" id="BASG01000031">
    <property type="protein sequence ID" value="GAD14491.1"/>
    <property type="molecule type" value="Genomic_DNA"/>
</dbReference>
<proteinExistence type="predicted"/>
<organism evidence="1 2">
    <name type="scientific">Geobacillus kaustophilus GBlys</name>
    <dbReference type="NCBI Taxonomy" id="1337888"/>
    <lineage>
        <taxon>Bacteria</taxon>
        <taxon>Bacillati</taxon>
        <taxon>Bacillota</taxon>
        <taxon>Bacilli</taxon>
        <taxon>Bacillales</taxon>
        <taxon>Anoxybacillaceae</taxon>
        <taxon>Geobacillus</taxon>
        <taxon>Geobacillus thermoleovorans group</taxon>
    </lineage>
</organism>
<name>U2WUN9_GEOKU</name>
<protein>
    <submittedName>
        <fullName evidence="1">Uncharacterized protein</fullName>
    </submittedName>
</protein>
<dbReference type="Proteomes" id="UP000016424">
    <property type="component" value="Unassembled WGS sequence"/>
</dbReference>
<evidence type="ECO:0000313" key="2">
    <source>
        <dbReference type="Proteomes" id="UP000016424"/>
    </source>
</evidence>
<reference evidence="2" key="1">
    <citation type="journal article" date="2013" name="Genome">
        <title>Draft Genome Sequence of Geobacillus kaustophilus GBlys, a Lysogenic Strain with Bacteriophage phiOH2.</title>
        <authorList>
            <person name="Doi K."/>
            <person name="Mori K."/>
            <person name="Martono H."/>
            <person name="Nagayoshi Y."/>
            <person name="Fujino Y."/>
            <person name="Tashiro K."/>
            <person name="Kuhara S."/>
            <person name="Ohshima T."/>
        </authorList>
    </citation>
    <scope>NUCLEOTIDE SEQUENCE [LARGE SCALE GENOMIC DNA]</scope>
    <source>
        <strain evidence="2">GBlys</strain>
    </source>
</reference>
<gene>
    <name evidence="1" type="ORF">GBL_2708</name>
</gene>
<accession>U2WUN9</accession>
<dbReference type="AlphaFoldDB" id="U2WUN9"/>
<comment type="caution">
    <text evidence="1">The sequence shown here is derived from an EMBL/GenBank/DDBJ whole genome shotgun (WGS) entry which is preliminary data.</text>
</comment>
<evidence type="ECO:0000313" key="1">
    <source>
        <dbReference type="EMBL" id="GAD14491.1"/>
    </source>
</evidence>
<sequence>MINCQSQRRCAVTVHDNPKSFSILFGCGNVGNRSHCLSPLSFIVS</sequence>